<organism evidence="2 3">
    <name type="scientific">Streptomyces phyllanthi</name>
    <dbReference type="NCBI Taxonomy" id="1803180"/>
    <lineage>
        <taxon>Bacteria</taxon>
        <taxon>Bacillati</taxon>
        <taxon>Actinomycetota</taxon>
        <taxon>Actinomycetes</taxon>
        <taxon>Kitasatosporales</taxon>
        <taxon>Streptomycetaceae</taxon>
        <taxon>Streptomyces</taxon>
    </lineage>
</organism>
<dbReference type="Pfam" id="PF04149">
    <property type="entry name" value="DUF397"/>
    <property type="match status" value="1"/>
</dbReference>
<dbReference type="AlphaFoldDB" id="A0A5N8W1J4"/>
<sequence length="66" mass="6744">MSQLAWQKSSFSEPGGDTCVELASDPAGRAHLRESDEPGTVVETTATALGALLRAVRDGSADAAQG</sequence>
<dbReference type="EMBL" id="VJZE01000094">
    <property type="protein sequence ID" value="MPY41381.1"/>
    <property type="molecule type" value="Genomic_DNA"/>
</dbReference>
<dbReference type="Proteomes" id="UP000326979">
    <property type="component" value="Unassembled WGS sequence"/>
</dbReference>
<proteinExistence type="predicted"/>
<evidence type="ECO:0000259" key="1">
    <source>
        <dbReference type="Pfam" id="PF04149"/>
    </source>
</evidence>
<dbReference type="InterPro" id="IPR007278">
    <property type="entry name" value="DUF397"/>
</dbReference>
<name>A0A5N8W1J4_9ACTN</name>
<feature type="domain" description="DUF397" evidence="1">
    <location>
        <begin position="4"/>
        <end position="57"/>
    </location>
</feature>
<gene>
    <name evidence="2" type="ORF">FNH04_16120</name>
</gene>
<dbReference type="RefSeq" id="WP_322723150.1">
    <property type="nucleotide sequence ID" value="NZ_BAABEQ010000078.1"/>
</dbReference>
<keyword evidence="3" id="KW-1185">Reference proteome</keyword>
<evidence type="ECO:0000313" key="3">
    <source>
        <dbReference type="Proteomes" id="UP000326979"/>
    </source>
</evidence>
<evidence type="ECO:0000313" key="2">
    <source>
        <dbReference type="EMBL" id="MPY41381.1"/>
    </source>
</evidence>
<accession>A0A5N8W1J4</accession>
<comment type="caution">
    <text evidence="2">The sequence shown here is derived from an EMBL/GenBank/DDBJ whole genome shotgun (WGS) entry which is preliminary data.</text>
</comment>
<reference evidence="2 3" key="1">
    <citation type="submission" date="2019-07" db="EMBL/GenBank/DDBJ databases">
        <title>New species of Amycolatopsis and Streptomyces.</title>
        <authorList>
            <person name="Duangmal K."/>
            <person name="Teo W.F.A."/>
            <person name="Lipun K."/>
        </authorList>
    </citation>
    <scope>NUCLEOTIDE SEQUENCE [LARGE SCALE GENOMIC DNA]</scope>
    <source>
        <strain evidence="2 3">TISTR 2346</strain>
    </source>
</reference>
<protein>
    <submittedName>
        <fullName evidence="2">DUF397 domain-containing protein</fullName>
    </submittedName>
</protein>